<gene>
    <name evidence="7" type="ORF">C4B68_16250</name>
</gene>
<dbReference type="InterPro" id="IPR006530">
    <property type="entry name" value="YD"/>
</dbReference>
<evidence type="ECO:0000259" key="3">
    <source>
        <dbReference type="Pfam" id="PF03527"/>
    </source>
</evidence>
<feature type="region of interest" description="Disordered" evidence="1">
    <location>
        <begin position="1139"/>
        <end position="1158"/>
    </location>
</feature>
<dbReference type="InterPro" id="IPR022385">
    <property type="entry name" value="Rhs_assc_core"/>
</dbReference>
<dbReference type="Pfam" id="PF05593">
    <property type="entry name" value="RHS_repeat"/>
    <property type="match status" value="7"/>
</dbReference>
<dbReference type="Proteomes" id="UP000238413">
    <property type="component" value="Chromosome"/>
</dbReference>
<dbReference type="Gene3D" id="3.40.570.10">
    <property type="entry name" value="Extracellular Endonuclease, subunit A"/>
    <property type="match status" value="1"/>
</dbReference>
<dbReference type="NCBIfam" id="TIGR03696">
    <property type="entry name" value="Rhs_assc_core"/>
    <property type="match status" value="1"/>
</dbReference>
<feature type="compositionally biased region" description="Polar residues" evidence="1">
    <location>
        <begin position="173"/>
        <end position="188"/>
    </location>
</feature>
<keyword evidence="2" id="KW-1133">Transmembrane helix</keyword>
<evidence type="ECO:0000259" key="4">
    <source>
        <dbReference type="Pfam" id="PF13930"/>
    </source>
</evidence>
<dbReference type="InterPro" id="IPR001826">
    <property type="entry name" value="RHS"/>
</dbReference>
<dbReference type="Gene3D" id="2.180.10.10">
    <property type="entry name" value="RHS repeat-associated core"/>
    <property type="match status" value="2"/>
</dbReference>
<feature type="region of interest" description="Disordered" evidence="1">
    <location>
        <begin position="115"/>
        <end position="190"/>
    </location>
</feature>
<keyword evidence="2" id="KW-0812">Transmembrane</keyword>
<feature type="domain" description="Putative T7SS secretion signal" evidence="6">
    <location>
        <begin position="21"/>
        <end position="220"/>
    </location>
</feature>
<keyword evidence="8" id="KW-1185">Reference proteome</keyword>
<feature type="domain" description="RHS protein conserved region" evidence="3">
    <location>
        <begin position="1300"/>
        <end position="1328"/>
    </location>
</feature>
<feature type="compositionally biased region" description="Low complexity" evidence="1">
    <location>
        <begin position="118"/>
        <end position="132"/>
    </location>
</feature>
<dbReference type="Gene3D" id="1.10.287.1060">
    <property type="entry name" value="ESAT-6-like"/>
    <property type="match status" value="1"/>
</dbReference>
<dbReference type="InterPro" id="IPR044929">
    <property type="entry name" value="DNA/RNA_non-sp_Endonuclease_sf"/>
</dbReference>
<dbReference type="NCBIfam" id="TIGR01643">
    <property type="entry name" value="YD_repeat_2x"/>
    <property type="match status" value="12"/>
</dbReference>
<dbReference type="Pfam" id="PF21725">
    <property type="entry name" value="T7SS_signal"/>
    <property type="match status" value="1"/>
</dbReference>
<dbReference type="InterPro" id="IPR049082">
    <property type="entry name" value="T7SS_signal"/>
</dbReference>
<organism evidence="7 8">
    <name type="scientific">Streptomyces dengpaensis</name>
    <dbReference type="NCBI Taxonomy" id="2049881"/>
    <lineage>
        <taxon>Bacteria</taxon>
        <taxon>Bacillati</taxon>
        <taxon>Actinomycetota</taxon>
        <taxon>Actinomycetes</taxon>
        <taxon>Kitasatosporales</taxon>
        <taxon>Streptomycetaceae</taxon>
        <taxon>Streptomyces</taxon>
    </lineage>
</organism>
<feature type="domain" description="Type VII secretion system protein EssD-like" evidence="4">
    <location>
        <begin position="1442"/>
        <end position="1525"/>
    </location>
</feature>
<protein>
    <recommendedName>
        <fullName evidence="9">Type IV secretion protein Rhs</fullName>
    </recommendedName>
</protein>
<evidence type="ECO:0000256" key="1">
    <source>
        <dbReference type="SAM" id="MobiDB-lite"/>
    </source>
</evidence>
<evidence type="ECO:0008006" key="9">
    <source>
        <dbReference type="Google" id="ProtNLM"/>
    </source>
</evidence>
<name>A0ABN5I0Z2_9ACTN</name>
<keyword evidence="2" id="KW-0472">Membrane</keyword>
<dbReference type="Pfam" id="PF03527">
    <property type="entry name" value="RHS"/>
    <property type="match status" value="1"/>
</dbReference>
<dbReference type="Pfam" id="PF20148">
    <property type="entry name" value="DUF6531"/>
    <property type="match status" value="1"/>
</dbReference>
<dbReference type="InterPro" id="IPR031325">
    <property type="entry name" value="RHS_repeat"/>
</dbReference>
<feature type="domain" description="DUF6531" evidence="5">
    <location>
        <begin position="372"/>
        <end position="443"/>
    </location>
</feature>
<dbReference type="PANTHER" id="PTHR32305:SF15">
    <property type="entry name" value="PROTEIN RHSA-RELATED"/>
    <property type="match status" value="1"/>
</dbReference>
<evidence type="ECO:0000313" key="8">
    <source>
        <dbReference type="Proteomes" id="UP000238413"/>
    </source>
</evidence>
<dbReference type="InterPro" id="IPR044927">
    <property type="entry name" value="Endonuclea_NS_2"/>
</dbReference>
<accession>A0ABN5I0Z2</accession>
<sequence>MAGNRPKDWHVLDLDKDPTPGDPDRVRHLAKNLHDFADDVGDALRLIKGMADEDAVLKWAGKSAKAFQDEFSGVPKQLKKLKKSYEMAGDALTDYWPKLERAQALADKALAKGREAQSDLSSAKSRLSSADSWVTKANKEADKYKDDPTGSKDTEKPDEAKVRAATRDAQHAKSAQTSAQSDVTSANSALDAAKKMAEDARKMREEAAKTAKDKIDDASDAGIHNRKWWEEVGDWVSDNWDTIVAVCKVVVAVVGIIAMIIGGPILGAIVLVAALVVLADTLNKYAKGQASLWDVAFAALDCIPGMKGITTLGGLAKGLKGGLAALKGLKGGLKGLGLAARGLGKSARGAIADGAKGAYNRLKNVVRSKGSDPVDMATGAMFLPQTDVELPGNLPLAFTRRVASDYRCGWWFGPTWASTVDQRLEVDADSVVFVTEDGLLLAYPHPTGPDTPALPEAGPRWPLTRLRDGGYRIDDPLTGQTRHFAFPSGGIALLTRIVDRNSNIITFDYDEHGTPVAIRHDGGYHLKLTTDDGRVTALALVGAAEDGSDITIKRYRYTADNLTEVINSSGLPLQFTYDERLRITSWTDTNHSRYGYTYDDHDRCVAEGGEAGHITITLNYGGTDPAWPGCRITTLTTPEGATTRFVVNENSQVIAEVDPLGATVRTAYDAHHHVVSRTNELAHTTRLVVDESGRPTEVIRPDGATMRIAYDDLSCPTTIRRPDGACWRREYDEHGNCTSMTDPAGSTTRFTYNPAGHLTGVTDALGNSRTVHCNPAGLLVAVTDPLGATTTWKRDAFGRIVAYTDPLGYTTQIAWTVEGQLACRITADGAVETWSYDGEGNCTSHTTPAGATTRFEYTHFDLPSARTGPDGVRYEFIHDQNLRLATVTNPEGLTWTYEHDAAGRLISESDFDDRVVTYTYDDAGRLTSRTNSLGHTIRYEHDALGNLVRKVSDDRTTEFVYNLNRELVEATGPGTSITLELDPNGLVICETVNGRRTTYARDPLGRLIHRATPSGASTTWTYDATGNRTQLDASGRTVRFDHDWSGQEIRRSIGQRNILTHAFDGLGRRISQSLSADDGSHRLHRAYLYSEDGNLVGIDDEVAGSRRFALDLASRVTAVHAHNWTERYAYDEAGNLTNASWPTKHPGGESTGGRAYTGTRISRAGDTRYEYDTLGRTVLRQRKRLSRKPDTWHYTWDSEDRLTSVTTPDGTLWRYLYDSLGRRTAKRRIADDGRTVVEHVDFTWDGITLCEQTTRTDSLPYLVTLTWDHDGLHPIAQTERIAATEAPQEEIDSRFFSIITDLVGTPTELVDEDGGVAWRARSTLWGTTAWNSDASTYTPLRFPGQYFDPESGLHYNYFRHYDPETVRYLTPDPLGLVPAPNPVTYVHNPHTGVDPLGLNPYYSDIAPNGQRGPAYAEVTPQTLDDAANKLIGSPPGRGARYSPPGFQGGAAGHSRGHLIGQQFGGDGRDMRNIVTQGTTQNNGPISDAEDLIADHVRSSGNTVIMSVTPEYAHGGNVPSHVLIEAVDDFGWSFSRRLPNM</sequence>
<evidence type="ECO:0000259" key="6">
    <source>
        <dbReference type="Pfam" id="PF21725"/>
    </source>
</evidence>
<dbReference type="Pfam" id="PF13930">
    <property type="entry name" value="Endonuclea_NS_2"/>
    <property type="match status" value="1"/>
</dbReference>
<dbReference type="PANTHER" id="PTHR32305">
    <property type="match status" value="1"/>
</dbReference>
<evidence type="ECO:0000259" key="5">
    <source>
        <dbReference type="Pfam" id="PF20148"/>
    </source>
</evidence>
<dbReference type="InterPro" id="IPR045351">
    <property type="entry name" value="DUF6531"/>
</dbReference>
<feature type="compositionally biased region" description="Basic and acidic residues" evidence="1">
    <location>
        <begin position="137"/>
        <end position="171"/>
    </location>
</feature>
<dbReference type="EMBL" id="CP026652">
    <property type="protein sequence ID" value="AVH57078.1"/>
    <property type="molecule type" value="Genomic_DNA"/>
</dbReference>
<proteinExistence type="predicted"/>
<feature type="transmembrane region" description="Helical" evidence="2">
    <location>
        <begin position="249"/>
        <end position="279"/>
    </location>
</feature>
<evidence type="ECO:0000313" key="7">
    <source>
        <dbReference type="EMBL" id="AVH57078.1"/>
    </source>
</evidence>
<reference evidence="7 8" key="1">
    <citation type="submission" date="2018-02" db="EMBL/GenBank/DDBJ databases">
        <title>Complete genome sequence of Streptomyces dengpaensis, the producer of angucyclines.</title>
        <authorList>
            <person name="Yumei L."/>
        </authorList>
    </citation>
    <scope>NUCLEOTIDE SEQUENCE [LARGE SCALE GENOMIC DNA]</scope>
    <source>
        <strain evidence="7 8">XZHG99</strain>
    </source>
</reference>
<evidence type="ECO:0000256" key="2">
    <source>
        <dbReference type="SAM" id="Phobius"/>
    </source>
</evidence>
<dbReference type="InterPro" id="IPR050708">
    <property type="entry name" value="T6SS_VgrG/RHS"/>
</dbReference>
<feature type="region of interest" description="Disordered" evidence="1">
    <location>
        <begin position="1"/>
        <end position="22"/>
    </location>
</feature>